<dbReference type="Pfam" id="PF10366">
    <property type="entry name" value="Vps39_1"/>
    <property type="match status" value="1"/>
</dbReference>
<keyword evidence="4" id="KW-0653">Protein transport</keyword>
<dbReference type="SUPFAM" id="SSF50978">
    <property type="entry name" value="WD40 repeat-like"/>
    <property type="match status" value="1"/>
</dbReference>
<gene>
    <name evidence="8" type="ORF">AV274_6435</name>
</gene>
<dbReference type="InterPro" id="IPR032914">
    <property type="entry name" value="Vam6/VPS39/TRAP1"/>
</dbReference>
<feature type="domain" description="CNH" evidence="7">
    <location>
        <begin position="16"/>
        <end position="299"/>
    </location>
</feature>
<dbReference type="InterPro" id="IPR019452">
    <property type="entry name" value="VPS39/TGF_beta_rcpt-assoc_1"/>
</dbReference>
<name>A0A196S406_BLAHN</name>
<protein>
    <submittedName>
        <fullName evidence="8">Vam6/Vps39-like protein</fullName>
    </submittedName>
</protein>
<dbReference type="Proteomes" id="UP000078348">
    <property type="component" value="Unassembled WGS sequence"/>
</dbReference>
<dbReference type="InterPro" id="IPR036322">
    <property type="entry name" value="WD40_repeat_dom_sf"/>
</dbReference>
<dbReference type="Pfam" id="PF23556">
    <property type="entry name" value="TPR_Vps41"/>
    <property type="match status" value="1"/>
</dbReference>
<comment type="subcellular location">
    <subcellularLocation>
        <location evidence="1">Cytoplasm</location>
    </subcellularLocation>
</comment>
<dbReference type="GO" id="GO:0016020">
    <property type="term" value="C:membrane"/>
    <property type="evidence" value="ECO:0007669"/>
    <property type="project" value="TreeGrafter"/>
</dbReference>
<dbReference type="GO" id="GO:0006914">
    <property type="term" value="P:autophagy"/>
    <property type="evidence" value="ECO:0007669"/>
    <property type="project" value="TreeGrafter"/>
</dbReference>
<dbReference type="GO" id="GO:0006886">
    <property type="term" value="P:intracellular protein transport"/>
    <property type="evidence" value="ECO:0007669"/>
    <property type="project" value="UniProtKB-UniRule"/>
</dbReference>
<dbReference type="PROSITE" id="PS50219">
    <property type="entry name" value="CNH"/>
    <property type="match status" value="1"/>
</dbReference>
<dbReference type="Pfam" id="PF10367">
    <property type="entry name" value="zf-Vps39_C"/>
    <property type="match status" value="1"/>
</dbReference>
<keyword evidence="6" id="KW-0175">Coiled coil</keyword>
<dbReference type="PROSITE" id="PS50236">
    <property type="entry name" value="CHCR"/>
    <property type="match status" value="1"/>
</dbReference>
<keyword evidence="2" id="KW-0813">Transport</keyword>
<keyword evidence="9" id="KW-1185">Reference proteome</keyword>
<dbReference type="GO" id="GO:0005737">
    <property type="term" value="C:cytoplasm"/>
    <property type="evidence" value="ECO:0007669"/>
    <property type="project" value="UniProtKB-SubCell"/>
</dbReference>
<organism evidence="8 9">
    <name type="scientific">Blastocystis sp. subtype 1 (strain ATCC 50177 / NandII)</name>
    <dbReference type="NCBI Taxonomy" id="478820"/>
    <lineage>
        <taxon>Eukaryota</taxon>
        <taxon>Sar</taxon>
        <taxon>Stramenopiles</taxon>
        <taxon>Bigyra</taxon>
        <taxon>Opalozoa</taxon>
        <taxon>Opalinata</taxon>
        <taxon>Blastocystidae</taxon>
        <taxon>Blastocystis</taxon>
    </lineage>
</organism>
<dbReference type="InterPro" id="IPR015943">
    <property type="entry name" value="WD40/YVTN_repeat-like_dom_sf"/>
</dbReference>
<evidence type="ECO:0000256" key="6">
    <source>
        <dbReference type="SAM" id="Coils"/>
    </source>
</evidence>
<keyword evidence="3" id="KW-0963">Cytoplasm</keyword>
<dbReference type="Gene3D" id="2.130.10.10">
    <property type="entry name" value="YVTN repeat-like/Quinoprotein amine dehydrogenase"/>
    <property type="match status" value="1"/>
</dbReference>
<evidence type="ECO:0000256" key="4">
    <source>
        <dbReference type="ARBA" id="ARBA00022927"/>
    </source>
</evidence>
<dbReference type="Pfam" id="PF00780">
    <property type="entry name" value="CNH"/>
    <property type="match status" value="1"/>
</dbReference>
<evidence type="ECO:0000256" key="2">
    <source>
        <dbReference type="ARBA" id="ARBA00022448"/>
    </source>
</evidence>
<evidence type="ECO:0000259" key="7">
    <source>
        <dbReference type="PROSITE" id="PS50219"/>
    </source>
</evidence>
<proteinExistence type="predicted"/>
<dbReference type="STRING" id="478820.A0A196S406"/>
<sequence length="937" mass="106763">MSIQVFNESKVVTSGRNKITSVTSDTTHIYVSLKDGKLFVYERIDGPGLQFRESGEIPNFSGCKKGAIMMHCVEKWNLLFALNDKGIAIHELNNLQNGSYLPNTSGCSLMAFDENRHVVVASWKRKIYVFQLRDQVPLNKCFVKEIILPDTVLCMEFLNSLLFVGYKREYCLVDINQGRSCKDICEISKSTSKPFCVRIQQGEGICNGNGDENDTKEQGEMLLANDRKGLFYDFVGSPARGKGQHLEWQTDAIGGAYLCPYFLALTTNGVEVFNSWRYQPIQTIPMSSPKYIEEAHFLSNGQSVDGCLVCTQQVVYVLQMLSLPQQITTLISDQYKCFDDALTLCSLFPRGKEQLRDQFKTQISRLKGLYLFSEGKYDSAISFLQRGMVPTQQVLSLYPSIIPDSLPTNISPYPQRVFQSRYEENQAIEALLPLLNTRRQQLLMKLSQLKSLQDKDNTDPDASGLGYSSVIHLSVAEEDTTQIWQDLTLIDTVLLRAYVRTNRPAIIPFLRHENFVPFDDAQQLLAGAGMEPELIALYSTHHKHDLAIAQILQPLRDTTLSPTERQQRLMDLVHYLQQLGSDYQELIFDCSRMFYKESRQLVLELFVNYHPVDGGQPIDCETIRQHLHDLSEGDEQLKNDWEKNALEITYLRHCIGDKNEGSPNFHTRLVLLYAQSISSLSASIQTLKKKCEEVETKEEDKEADYSSMLNGMSLMITQREELLLRSKKELLEFLELSDQYDITLILEKLSGNEFLEEQAIILSKSGEYLNALSIIAHRLGNINMADAYCTKIFNSGKNPDIFLHLIKTYLYPPKDSTLSKEDSIHLALRVFSSHFDKVDPIVVFNLLPDSLPLEEVMECIEVNLTKLDEKRRNMLMLRQLAEVRRLAVSEEYMNMRNSSFENTSTTICPVCKRVIGDSVFTWNPNGVIMHTACAIPK</sequence>
<comment type="caution">
    <text evidence="8">The sequence shown here is derived from an EMBL/GenBank/DDBJ whole genome shotgun (WGS) entry which is preliminary data.</text>
</comment>
<evidence type="ECO:0000256" key="5">
    <source>
        <dbReference type="PROSITE-ProRule" id="PRU01006"/>
    </source>
</evidence>
<dbReference type="EMBL" id="LXWW01000576">
    <property type="protein sequence ID" value="OAO11885.1"/>
    <property type="molecule type" value="Genomic_DNA"/>
</dbReference>
<accession>A0A196S406</accession>
<evidence type="ECO:0000256" key="1">
    <source>
        <dbReference type="ARBA" id="ARBA00004496"/>
    </source>
</evidence>
<dbReference type="InterPro" id="IPR019453">
    <property type="entry name" value="VPS39/TGFA1_Znf"/>
</dbReference>
<evidence type="ECO:0000256" key="3">
    <source>
        <dbReference type="ARBA" id="ARBA00022490"/>
    </source>
</evidence>
<dbReference type="GO" id="GO:0034058">
    <property type="term" value="P:endosomal vesicle fusion"/>
    <property type="evidence" value="ECO:0007669"/>
    <property type="project" value="TreeGrafter"/>
</dbReference>
<evidence type="ECO:0000313" key="9">
    <source>
        <dbReference type="Proteomes" id="UP000078348"/>
    </source>
</evidence>
<dbReference type="InterPro" id="IPR000547">
    <property type="entry name" value="Clathrin_H-chain/VPS_repeat"/>
</dbReference>
<dbReference type="OrthoDB" id="5325112at2759"/>
<dbReference type="PANTHER" id="PTHR12894">
    <property type="entry name" value="CNH DOMAIN CONTAINING"/>
    <property type="match status" value="1"/>
</dbReference>
<dbReference type="AlphaFoldDB" id="A0A196S406"/>
<dbReference type="InterPro" id="IPR001180">
    <property type="entry name" value="CNH_dom"/>
</dbReference>
<feature type="repeat" description="CHCR" evidence="5">
    <location>
        <begin position="658"/>
        <end position="818"/>
    </location>
</feature>
<reference evidence="8 9" key="1">
    <citation type="submission" date="2016-05" db="EMBL/GenBank/DDBJ databases">
        <title>Nuclear genome of Blastocystis sp. subtype 1 NandII.</title>
        <authorList>
            <person name="Gentekaki E."/>
            <person name="Curtis B."/>
            <person name="Stairs C."/>
            <person name="Eme L."/>
            <person name="Herman E."/>
            <person name="Klimes V."/>
            <person name="Arias M.C."/>
            <person name="Elias M."/>
            <person name="Hilliou F."/>
            <person name="Klute M."/>
            <person name="Malik S.-B."/>
            <person name="Pightling A."/>
            <person name="Rachubinski R."/>
            <person name="Salas D."/>
            <person name="Schlacht A."/>
            <person name="Suga H."/>
            <person name="Archibald J."/>
            <person name="Ball S.G."/>
            <person name="Clark G."/>
            <person name="Dacks J."/>
            <person name="Van Der Giezen M."/>
            <person name="Tsaousis A."/>
            <person name="Roger A."/>
        </authorList>
    </citation>
    <scope>NUCLEOTIDE SEQUENCE [LARGE SCALE GENOMIC DNA]</scope>
    <source>
        <strain evidence="9">ATCC 50177 / NandII</strain>
    </source>
</reference>
<feature type="coiled-coil region" evidence="6">
    <location>
        <begin position="677"/>
        <end position="704"/>
    </location>
</feature>
<dbReference type="PANTHER" id="PTHR12894:SF27">
    <property type="entry name" value="TRANSFORMING GROWTH FACTOR-BETA RECEPTOR-ASSOCIATED PROTEIN 1"/>
    <property type="match status" value="1"/>
</dbReference>
<evidence type="ECO:0000313" key="8">
    <source>
        <dbReference type="EMBL" id="OAO11885.1"/>
    </source>
</evidence>